<dbReference type="Pfam" id="PF06935">
    <property type="entry name" value="DUF1284"/>
    <property type="match status" value="1"/>
</dbReference>
<accession>A0A2T2WVA1</accession>
<comment type="caution">
    <text evidence="1">The sequence shown here is derived from an EMBL/GenBank/DDBJ whole genome shotgun (WGS) entry which is preliminary data.</text>
</comment>
<dbReference type="InterPro" id="IPR009702">
    <property type="entry name" value="DUF1284"/>
</dbReference>
<protein>
    <submittedName>
        <fullName evidence="1">DUF1284 domain-containing protein</fullName>
    </submittedName>
</protein>
<gene>
    <name evidence="1" type="ORF">C7B43_14790</name>
</gene>
<dbReference type="EMBL" id="PXYT01000041">
    <property type="protein sequence ID" value="PSR26160.1"/>
    <property type="molecule type" value="Genomic_DNA"/>
</dbReference>
<dbReference type="AlphaFoldDB" id="A0A2T2WVA1"/>
<reference evidence="1 2" key="1">
    <citation type="journal article" date="2014" name="BMC Genomics">
        <title>Comparison of environmental and isolate Sulfobacillus genomes reveals diverse carbon, sulfur, nitrogen, and hydrogen metabolisms.</title>
        <authorList>
            <person name="Justice N.B."/>
            <person name="Norman A."/>
            <person name="Brown C.T."/>
            <person name="Singh A."/>
            <person name="Thomas B.C."/>
            <person name="Banfield J.F."/>
        </authorList>
    </citation>
    <scope>NUCLEOTIDE SEQUENCE [LARGE SCALE GENOMIC DNA]</scope>
    <source>
        <strain evidence="1">AMDSBA1</strain>
    </source>
</reference>
<sequence length="121" mass="13762">MGYSPEYVENMTAIHNRLRVTPQTPVMLVGGVDDLCDKFPLSQEYHCEDDNVNERDHMILEYLGIQRGDMLPWRNIQSQLATVFHPSDINVLCPTCSWRKYGVCAEGIQAIRDGQGLPKIP</sequence>
<evidence type="ECO:0000313" key="2">
    <source>
        <dbReference type="Proteomes" id="UP000242699"/>
    </source>
</evidence>
<proteinExistence type="predicted"/>
<name>A0A2T2WVA1_9FIRM</name>
<organism evidence="1 2">
    <name type="scientific">Sulfobacillus benefaciens</name>
    <dbReference type="NCBI Taxonomy" id="453960"/>
    <lineage>
        <taxon>Bacteria</taxon>
        <taxon>Bacillati</taxon>
        <taxon>Bacillota</taxon>
        <taxon>Clostridia</taxon>
        <taxon>Eubacteriales</taxon>
        <taxon>Clostridiales Family XVII. Incertae Sedis</taxon>
        <taxon>Sulfobacillus</taxon>
    </lineage>
</organism>
<evidence type="ECO:0000313" key="1">
    <source>
        <dbReference type="EMBL" id="PSR26160.1"/>
    </source>
</evidence>
<dbReference type="Proteomes" id="UP000242699">
    <property type="component" value="Unassembled WGS sequence"/>
</dbReference>